<organism evidence="1">
    <name type="scientific">Anguilla anguilla</name>
    <name type="common">European freshwater eel</name>
    <name type="synonym">Muraena anguilla</name>
    <dbReference type="NCBI Taxonomy" id="7936"/>
    <lineage>
        <taxon>Eukaryota</taxon>
        <taxon>Metazoa</taxon>
        <taxon>Chordata</taxon>
        <taxon>Craniata</taxon>
        <taxon>Vertebrata</taxon>
        <taxon>Euteleostomi</taxon>
        <taxon>Actinopterygii</taxon>
        <taxon>Neopterygii</taxon>
        <taxon>Teleostei</taxon>
        <taxon>Anguilliformes</taxon>
        <taxon>Anguillidae</taxon>
        <taxon>Anguilla</taxon>
    </lineage>
</organism>
<protein>
    <submittedName>
        <fullName evidence="1">Uncharacterized protein</fullName>
    </submittedName>
</protein>
<sequence>MRKRNPTSSSPPRCVLCPKKTKAFYF</sequence>
<reference evidence="1" key="2">
    <citation type="journal article" date="2015" name="Fish Shellfish Immunol.">
        <title>Early steps in the European eel (Anguilla anguilla)-Vibrio vulnificus interaction in the gills: Role of the RtxA13 toxin.</title>
        <authorList>
            <person name="Callol A."/>
            <person name="Pajuelo D."/>
            <person name="Ebbesson L."/>
            <person name="Teles M."/>
            <person name="MacKenzie S."/>
            <person name="Amaro C."/>
        </authorList>
    </citation>
    <scope>NUCLEOTIDE SEQUENCE</scope>
</reference>
<accession>A0A0E9Q790</accession>
<dbReference type="AlphaFoldDB" id="A0A0E9Q790"/>
<dbReference type="EMBL" id="GBXM01095953">
    <property type="protein sequence ID" value="JAH12624.1"/>
    <property type="molecule type" value="Transcribed_RNA"/>
</dbReference>
<evidence type="ECO:0000313" key="1">
    <source>
        <dbReference type="EMBL" id="JAH12624.1"/>
    </source>
</evidence>
<name>A0A0E9Q790_ANGAN</name>
<proteinExistence type="predicted"/>
<reference evidence="1" key="1">
    <citation type="submission" date="2014-11" db="EMBL/GenBank/DDBJ databases">
        <authorList>
            <person name="Amaro Gonzalez C."/>
        </authorList>
    </citation>
    <scope>NUCLEOTIDE SEQUENCE</scope>
</reference>